<dbReference type="Pfam" id="PF04828">
    <property type="entry name" value="GFA"/>
    <property type="match status" value="1"/>
</dbReference>
<evidence type="ECO:0000313" key="7">
    <source>
        <dbReference type="Proteomes" id="UP001205906"/>
    </source>
</evidence>
<dbReference type="PANTHER" id="PTHR33337:SF3">
    <property type="entry name" value="CENP-V_GFA DOMAIN-CONTAINING PROTEIN"/>
    <property type="match status" value="1"/>
</dbReference>
<evidence type="ECO:0000256" key="2">
    <source>
        <dbReference type="ARBA" id="ARBA00022723"/>
    </source>
</evidence>
<dbReference type="InterPro" id="IPR011057">
    <property type="entry name" value="Mss4-like_sf"/>
</dbReference>
<dbReference type="PANTHER" id="PTHR33337">
    <property type="entry name" value="GFA DOMAIN-CONTAINING PROTEIN"/>
    <property type="match status" value="1"/>
</dbReference>
<proteinExistence type="inferred from homology"/>
<evidence type="ECO:0000256" key="4">
    <source>
        <dbReference type="ARBA" id="ARBA00023239"/>
    </source>
</evidence>
<keyword evidence="7" id="KW-1185">Reference proteome</keyword>
<dbReference type="EMBL" id="JAMXQS010000007">
    <property type="protein sequence ID" value="MCO6051312.1"/>
    <property type="molecule type" value="Genomic_DNA"/>
</dbReference>
<protein>
    <submittedName>
        <fullName evidence="6">GFA family protein</fullName>
    </submittedName>
</protein>
<comment type="caution">
    <text evidence="6">The sequence shown here is derived from an EMBL/GenBank/DDBJ whole genome shotgun (WGS) entry which is preliminary data.</text>
</comment>
<dbReference type="Proteomes" id="UP001205906">
    <property type="component" value="Unassembled WGS sequence"/>
</dbReference>
<keyword evidence="2" id="KW-0479">Metal-binding</keyword>
<dbReference type="Gene3D" id="3.90.1590.10">
    <property type="entry name" value="glutathione-dependent formaldehyde- activating enzyme (gfa)"/>
    <property type="match status" value="1"/>
</dbReference>
<evidence type="ECO:0000259" key="5">
    <source>
        <dbReference type="PROSITE" id="PS51891"/>
    </source>
</evidence>
<evidence type="ECO:0000256" key="1">
    <source>
        <dbReference type="ARBA" id="ARBA00005495"/>
    </source>
</evidence>
<name>A0ABT1C8Z9_9HYPH</name>
<evidence type="ECO:0000256" key="3">
    <source>
        <dbReference type="ARBA" id="ARBA00022833"/>
    </source>
</evidence>
<evidence type="ECO:0000313" key="6">
    <source>
        <dbReference type="EMBL" id="MCO6051312.1"/>
    </source>
</evidence>
<feature type="domain" description="CENP-V/GFA" evidence="5">
    <location>
        <begin position="12"/>
        <end position="127"/>
    </location>
</feature>
<dbReference type="SUPFAM" id="SSF51316">
    <property type="entry name" value="Mss4-like"/>
    <property type="match status" value="1"/>
</dbReference>
<reference evidence="6 7" key="1">
    <citation type="submission" date="2022-06" db="EMBL/GenBank/DDBJ databases">
        <title>Mesorhizobium sp. strain RP14 Genome sequencing and assembly.</title>
        <authorList>
            <person name="Kim I."/>
        </authorList>
    </citation>
    <scope>NUCLEOTIDE SEQUENCE [LARGE SCALE GENOMIC DNA]</scope>
    <source>
        <strain evidence="7">RP14(2022)</strain>
    </source>
</reference>
<keyword evidence="4" id="KW-0456">Lyase</keyword>
<dbReference type="PROSITE" id="PS51891">
    <property type="entry name" value="CENP_V_GFA"/>
    <property type="match status" value="1"/>
</dbReference>
<gene>
    <name evidence="6" type="ORF">NGM99_16125</name>
</gene>
<accession>A0ABT1C8Z9</accession>
<organism evidence="6 7">
    <name type="scientific">Mesorhizobium liriopis</name>
    <dbReference type="NCBI Taxonomy" id="2953882"/>
    <lineage>
        <taxon>Bacteria</taxon>
        <taxon>Pseudomonadati</taxon>
        <taxon>Pseudomonadota</taxon>
        <taxon>Alphaproteobacteria</taxon>
        <taxon>Hyphomicrobiales</taxon>
        <taxon>Phyllobacteriaceae</taxon>
        <taxon>Mesorhizobium</taxon>
    </lineage>
</organism>
<comment type="similarity">
    <text evidence="1">Belongs to the Gfa family.</text>
</comment>
<sequence length="162" mass="17952">MVQPVRLPALPLHGGCQCGKVRYAVSGVPLVLYLCHCTECQRHTASAFGQSMWVRREEFSLSGELGHTRRPNSSGETHGHFCPSCGVRIFHDEPGSEEITLKAGTLDDTSWLFPAGHIWTRSRQPWMTIGASELSAPAEPESFEPYLARWRDMLEAGAVAKM</sequence>
<dbReference type="RefSeq" id="WP_252820710.1">
    <property type="nucleotide sequence ID" value="NZ_JAMXQS010000007.1"/>
</dbReference>
<keyword evidence="3" id="KW-0862">Zinc</keyword>
<dbReference type="InterPro" id="IPR006913">
    <property type="entry name" value="CENP-V/GFA"/>
</dbReference>